<reference evidence="1 2" key="1">
    <citation type="submission" date="2021-03" db="EMBL/GenBank/DDBJ databases">
        <title>Genomic Encyclopedia of Type Strains, Phase IV (KMG-IV): sequencing the most valuable type-strain genomes for metagenomic binning, comparative biology and taxonomic classification.</title>
        <authorList>
            <person name="Goeker M."/>
        </authorList>
    </citation>
    <scope>NUCLEOTIDE SEQUENCE [LARGE SCALE GENOMIC DNA]</scope>
    <source>
        <strain evidence="1 2">DSM 28650</strain>
    </source>
</reference>
<proteinExistence type="predicted"/>
<dbReference type="RefSeq" id="WP_021285283.1">
    <property type="nucleotide sequence ID" value="NZ_JAGGLL010000018.1"/>
</dbReference>
<evidence type="ECO:0000313" key="2">
    <source>
        <dbReference type="Proteomes" id="UP001519308"/>
    </source>
</evidence>
<gene>
    <name evidence="1" type="ORF">J2Z44_002486</name>
</gene>
<sequence>MMLTSLSKGTLSPINAPIAARIRVMSLNLLLFSSAILEETVQRRGTAVVNMPAITVRENL</sequence>
<organism evidence="1 2">
    <name type="scientific">Clostridium punense</name>
    <dbReference type="NCBI Taxonomy" id="1054297"/>
    <lineage>
        <taxon>Bacteria</taxon>
        <taxon>Bacillati</taxon>
        <taxon>Bacillota</taxon>
        <taxon>Clostridia</taxon>
        <taxon>Eubacteriales</taxon>
        <taxon>Clostridiaceae</taxon>
        <taxon>Clostridium</taxon>
    </lineage>
</organism>
<keyword evidence="2" id="KW-1185">Reference proteome</keyword>
<dbReference type="Proteomes" id="UP001519308">
    <property type="component" value="Unassembled WGS sequence"/>
</dbReference>
<evidence type="ECO:0000313" key="1">
    <source>
        <dbReference type="EMBL" id="MBP2022663.1"/>
    </source>
</evidence>
<dbReference type="EMBL" id="JAGGLL010000018">
    <property type="protein sequence ID" value="MBP2022663.1"/>
    <property type="molecule type" value="Genomic_DNA"/>
</dbReference>
<name>A0ABS4K4F4_9CLOT</name>
<protein>
    <submittedName>
        <fullName evidence="1">Uncharacterized protein</fullName>
    </submittedName>
</protein>
<accession>A0ABS4K4F4</accession>
<comment type="caution">
    <text evidence="1">The sequence shown here is derived from an EMBL/GenBank/DDBJ whole genome shotgun (WGS) entry which is preliminary data.</text>
</comment>